<dbReference type="Pfam" id="PF01909">
    <property type="entry name" value="NTP_transf_2"/>
    <property type="match status" value="1"/>
</dbReference>
<dbReference type="InterPro" id="IPR002934">
    <property type="entry name" value="Polymerase_NTP_transf_dom"/>
</dbReference>
<dbReference type="GO" id="GO:0005524">
    <property type="term" value="F:ATP binding"/>
    <property type="evidence" value="ECO:0007669"/>
    <property type="project" value="UniProtKB-KW"/>
</dbReference>
<keyword evidence="12" id="KW-1185">Reference proteome</keyword>
<dbReference type="InterPro" id="IPR043519">
    <property type="entry name" value="NT_sf"/>
</dbReference>
<organism evidence="11 12">
    <name type="scientific">Methylobacterium variabile</name>
    <dbReference type="NCBI Taxonomy" id="298794"/>
    <lineage>
        <taxon>Bacteria</taxon>
        <taxon>Pseudomonadati</taxon>
        <taxon>Pseudomonadota</taxon>
        <taxon>Alphaproteobacteria</taxon>
        <taxon>Hyphomicrobiales</taxon>
        <taxon>Methylobacteriaceae</taxon>
        <taxon>Methylobacterium</taxon>
    </lineage>
</organism>
<dbReference type="EMBL" id="LABY01000187">
    <property type="protein sequence ID" value="KMO31783.1"/>
    <property type="molecule type" value="Genomic_DNA"/>
</dbReference>
<dbReference type="AlphaFoldDB" id="A0A0J6SEG6"/>
<sequence>MRRDEVIARLKSAEPALRASGVAALYLFGSHARDEARDDSDIDVFVDPEPGVTFGFLPFMAACEAIEAAVGGRVDYGTRSGLHPLLRPQIERDAVKVF</sequence>
<evidence type="ECO:0000256" key="9">
    <source>
        <dbReference type="ARBA" id="ARBA00038276"/>
    </source>
</evidence>
<keyword evidence="6" id="KW-0547">Nucleotide-binding</keyword>
<proteinExistence type="inferred from homology"/>
<dbReference type="Proteomes" id="UP000035955">
    <property type="component" value="Unassembled WGS sequence"/>
</dbReference>
<comment type="cofactor">
    <cofactor evidence="1">
        <name>Mg(2+)</name>
        <dbReference type="ChEBI" id="CHEBI:18420"/>
    </cofactor>
</comment>
<evidence type="ECO:0000256" key="7">
    <source>
        <dbReference type="ARBA" id="ARBA00022840"/>
    </source>
</evidence>
<evidence type="ECO:0000256" key="5">
    <source>
        <dbReference type="ARBA" id="ARBA00022723"/>
    </source>
</evidence>
<comment type="similarity">
    <text evidence="9">Belongs to the MntA antitoxin family.</text>
</comment>
<gene>
    <name evidence="11" type="ORF">VQ02_25320</name>
</gene>
<evidence type="ECO:0000256" key="2">
    <source>
        <dbReference type="ARBA" id="ARBA00022649"/>
    </source>
</evidence>
<dbReference type="Gene3D" id="3.30.460.10">
    <property type="entry name" value="Beta Polymerase, domain 2"/>
    <property type="match status" value="1"/>
</dbReference>
<dbReference type="SUPFAM" id="SSF81301">
    <property type="entry name" value="Nucleotidyltransferase"/>
    <property type="match status" value="1"/>
</dbReference>
<evidence type="ECO:0000313" key="11">
    <source>
        <dbReference type="EMBL" id="KMO31783.1"/>
    </source>
</evidence>
<dbReference type="GO" id="GO:0046872">
    <property type="term" value="F:metal ion binding"/>
    <property type="evidence" value="ECO:0007669"/>
    <property type="project" value="UniProtKB-KW"/>
</dbReference>
<keyword evidence="7" id="KW-0067">ATP-binding</keyword>
<dbReference type="PANTHER" id="PTHR33571:SF12">
    <property type="entry name" value="BSL3053 PROTEIN"/>
    <property type="match status" value="1"/>
</dbReference>
<protein>
    <submittedName>
        <fullName evidence="11">DNA polymerase III subunit beta</fullName>
    </submittedName>
</protein>
<keyword evidence="5" id="KW-0479">Metal-binding</keyword>
<dbReference type="PATRIC" id="fig|298794.3.peg.2648"/>
<keyword evidence="4" id="KW-0548">Nucleotidyltransferase</keyword>
<name>A0A0J6SEG6_9HYPH</name>
<keyword evidence="3" id="KW-0808">Transferase</keyword>
<keyword evidence="8" id="KW-0460">Magnesium</keyword>
<evidence type="ECO:0000256" key="4">
    <source>
        <dbReference type="ARBA" id="ARBA00022695"/>
    </source>
</evidence>
<dbReference type="PANTHER" id="PTHR33571">
    <property type="entry name" value="SSL8005 PROTEIN"/>
    <property type="match status" value="1"/>
</dbReference>
<evidence type="ECO:0000256" key="3">
    <source>
        <dbReference type="ARBA" id="ARBA00022679"/>
    </source>
</evidence>
<evidence type="ECO:0000313" key="12">
    <source>
        <dbReference type="Proteomes" id="UP000035955"/>
    </source>
</evidence>
<keyword evidence="2" id="KW-1277">Toxin-antitoxin system</keyword>
<evidence type="ECO:0000259" key="10">
    <source>
        <dbReference type="Pfam" id="PF01909"/>
    </source>
</evidence>
<reference evidence="11 12" key="1">
    <citation type="submission" date="2015-03" db="EMBL/GenBank/DDBJ databases">
        <title>Genome sequencing of Methylobacterium variabile DSM 16961.</title>
        <authorList>
            <person name="Chaudhry V."/>
            <person name="Patil P.B."/>
        </authorList>
    </citation>
    <scope>NUCLEOTIDE SEQUENCE [LARGE SCALE GENOMIC DNA]</scope>
    <source>
        <strain evidence="11 12">DSM 16961</strain>
    </source>
</reference>
<dbReference type="GO" id="GO:0016779">
    <property type="term" value="F:nucleotidyltransferase activity"/>
    <property type="evidence" value="ECO:0007669"/>
    <property type="project" value="UniProtKB-KW"/>
</dbReference>
<evidence type="ECO:0000256" key="8">
    <source>
        <dbReference type="ARBA" id="ARBA00022842"/>
    </source>
</evidence>
<dbReference type="CDD" id="cd05403">
    <property type="entry name" value="NT_KNTase_like"/>
    <property type="match status" value="1"/>
</dbReference>
<evidence type="ECO:0000256" key="6">
    <source>
        <dbReference type="ARBA" id="ARBA00022741"/>
    </source>
</evidence>
<evidence type="ECO:0000256" key="1">
    <source>
        <dbReference type="ARBA" id="ARBA00001946"/>
    </source>
</evidence>
<dbReference type="OrthoDB" id="559450at2"/>
<dbReference type="InterPro" id="IPR052038">
    <property type="entry name" value="Type-VII_TA_antitoxin"/>
</dbReference>
<feature type="domain" description="Polymerase nucleotidyl transferase" evidence="10">
    <location>
        <begin position="20"/>
        <end position="96"/>
    </location>
</feature>
<comment type="caution">
    <text evidence="11">The sequence shown here is derived from an EMBL/GenBank/DDBJ whole genome shotgun (WGS) entry which is preliminary data.</text>
</comment>
<accession>A0A0J6SEG6</accession>